<gene>
    <name evidence="2" type="ORF">Poly30_03700</name>
</gene>
<accession>A0A518ELA9</accession>
<keyword evidence="3" id="KW-1185">Reference proteome</keyword>
<proteinExistence type="predicted"/>
<evidence type="ECO:0000313" key="2">
    <source>
        <dbReference type="EMBL" id="QDV04876.1"/>
    </source>
</evidence>
<dbReference type="AlphaFoldDB" id="A0A518ELA9"/>
<reference evidence="2 3" key="1">
    <citation type="submission" date="2019-02" db="EMBL/GenBank/DDBJ databases">
        <title>Deep-cultivation of Planctomycetes and their phenomic and genomic characterization uncovers novel biology.</title>
        <authorList>
            <person name="Wiegand S."/>
            <person name="Jogler M."/>
            <person name="Boedeker C."/>
            <person name="Pinto D."/>
            <person name="Vollmers J."/>
            <person name="Rivas-Marin E."/>
            <person name="Kohn T."/>
            <person name="Peeters S.H."/>
            <person name="Heuer A."/>
            <person name="Rast P."/>
            <person name="Oberbeckmann S."/>
            <person name="Bunk B."/>
            <person name="Jeske O."/>
            <person name="Meyerdierks A."/>
            <person name="Storesund J.E."/>
            <person name="Kallscheuer N."/>
            <person name="Luecker S."/>
            <person name="Lage O.M."/>
            <person name="Pohl T."/>
            <person name="Merkel B.J."/>
            <person name="Hornburger P."/>
            <person name="Mueller R.-W."/>
            <person name="Bruemmer F."/>
            <person name="Labrenz M."/>
            <person name="Spormann A.M."/>
            <person name="Op den Camp H."/>
            <person name="Overmann J."/>
            <person name="Amann R."/>
            <person name="Jetten M.S.M."/>
            <person name="Mascher T."/>
            <person name="Medema M.H."/>
            <person name="Devos D.P."/>
            <person name="Kaster A.-K."/>
            <person name="Ovreas L."/>
            <person name="Rohde M."/>
            <person name="Galperin M.Y."/>
            <person name="Jogler C."/>
        </authorList>
    </citation>
    <scope>NUCLEOTIDE SEQUENCE [LARGE SCALE GENOMIC DNA]</scope>
    <source>
        <strain evidence="2 3">Poly30</strain>
    </source>
</reference>
<evidence type="ECO:0000313" key="3">
    <source>
        <dbReference type="Proteomes" id="UP000320390"/>
    </source>
</evidence>
<dbReference type="RefSeq" id="WP_145194311.1">
    <property type="nucleotide sequence ID" value="NZ_CP036434.1"/>
</dbReference>
<sequence>MLTLAALILAPQVTVPARPILGPIQDAGVYDYATGTLYPPGTQSTSGPDSIYDNTASAGFYYDVASFSTASQATLSLRDVGGIPGPGNPGAFAAPADRAELLVNGFEFAYCVEIPGGTAGFIFFFSSGALSTTTPEVGGTAQIFVEGLPTGGTYRVRVDLGPSLSFCLLPDGGPQDSGFDGVPSMDRFTVTAVASNFNGGHVGLLLAGDPAATDASYLPPTQPLPRDGDGTYYGTAPSCAAGTTGYLTEDSLAAWIFPGNTFIASVNAGGYTSAGGCGTAPRRHGPRSTCGSSAIRPSPAPSTARAFRRKAF</sequence>
<dbReference type="Proteomes" id="UP000320390">
    <property type="component" value="Chromosome"/>
</dbReference>
<protein>
    <submittedName>
        <fullName evidence="2">Uncharacterized protein</fullName>
    </submittedName>
</protein>
<organism evidence="2 3">
    <name type="scientific">Saltatorellus ferox</name>
    <dbReference type="NCBI Taxonomy" id="2528018"/>
    <lineage>
        <taxon>Bacteria</taxon>
        <taxon>Pseudomonadati</taxon>
        <taxon>Planctomycetota</taxon>
        <taxon>Planctomycetia</taxon>
        <taxon>Planctomycetia incertae sedis</taxon>
        <taxon>Saltatorellus</taxon>
    </lineage>
</organism>
<dbReference type="EMBL" id="CP036434">
    <property type="protein sequence ID" value="QDV04876.1"/>
    <property type="molecule type" value="Genomic_DNA"/>
</dbReference>
<feature type="region of interest" description="Disordered" evidence="1">
    <location>
        <begin position="278"/>
        <end position="312"/>
    </location>
</feature>
<evidence type="ECO:0000256" key="1">
    <source>
        <dbReference type="SAM" id="MobiDB-lite"/>
    </source>
</evidence>
<name>A0A518ELA9_9BACT</name>